<dbReference type="RefSeq" id="WP_274686274.1">
    <property type="nucleotide sequence ID" value="NZ_JARAFO010000829.1"/>
</dbReference>
<comment type="caution">
    <text evidence="7">Lacks conserved residue(s) required for the propagation of feature annotation.</text>
</comment>
<keyword evidence="4 7" id="KW-0812">Transmembrane</keyword>
<feature type="non-terminal residue" evidence="9">
    <location>
        <position position="84"/>
    </location>
</feature>
<protein>
    <submittedName>
        <fullName evidence="9">ABC transporter permease subunit</fullName>
    </submittedName>
</protein>
<accession>A0AAW6KNB4</accession>
<feature type="transmembrane region" description="Helical" evidence="7">
    <location>
        <begin position="6"/>
        <end position="32"/>
    </location>
</feature>
<keyword evidence="3" id="KW-1003">Cell membrane</keyword>
<dbReference type="CDD" id="cd06261">
    <property type="entry name" value="TM_PBP2"/>
    <property type="match status" value="1"/>
</dbReference>
<evidence type="ECO:0000256" key="5">
    <source>
        <dbReference type="ARBA" id="ARBA00022989"/>
    </source>
</evidence>
<comment type="caution">
    <text evidence="9">The sequence shown here is derived from an EMBL/GenBank/DDBJ whole genome shotgun (WGS) entry which is preliminary data.</text>
</comment>
<evidence type="ECO:0000259" key="8">
    <source>
        <dbReference type="PROSITE" id="PS50928"/>
    </source>
</evidence>
<evidence type="ECO:0000256" key="4">
    <source>
        <dbReference type="ARBA" id="ARBA00022692"/>
    </source>
</evidence>
<dbReference type="EMBL" id="JARAFO010000829">
    <property type="protein sequence ID" value="MDE1455824.1"/>
    <property type="molecule type" value="Genomic_DNA"/>
</dbReference>
<dbReference type="InterPro" id="IPR035906">
    <property type="entry name" value="MetI-like_sf"/>
</dbReference>
<dbReference type="GO" id="GO:0005886">
    <property type="term" value="C:plasma membrane"/>
    <property type="evidence" value="ECO:0007669"/>
    <property type="project" value="UniProtKB-SubCell"/>
</dbReference>
<evidence type="ECO:0000256" key="2">
    <source>
        <dbReference type="ARBA" id="ARBA00022448"/>
    </source>
</evidence>
<reference evidence="9" key="1">
    <citation type="submission" date="2022-12" db="EMBL/GenBank/DDBJ databases">
        <title>Draft Genome Sequences of Bacillus licheniformis and Bacillus paralicheniformis strains isolated from Irish skim milk powders.</title>
        <authorList>
            <person name="Lourenco A."/>
            <person name="Li F."/>
            <person name="Geraldine D."/>
            <person name="Tobin J.T."/>
            <person name="Butler F."/>
            <person name="Jordan K."/>
            <person name="Obrien T."/>
        </authorList>
    </citation>
    <scope>NUCLEOTIDE SEQUENCE</scope>
    <source>
        <strain evidence="9">3370</strain>
    </source>
</reference>
<dbReference type="PANTHER" id="PTHR43386">
    <property type="entry name" value="OLIGOPEPTIDE TRANSPORT SYSTEM PERMEASE PROTEIN APPC"/>
    <property type="match status" value="1"/>
</dbReference>
<keyword evidence="5 7" id="KW-1133">Transmembrane helix</keyword>
<dbReference type="SUPFAM" id="SSF161098">
    <property type="entry name" value="MetI-like"/>
    <property type="match status" value="1"/>
</dbReference>
<comment type="similarity">
    <text evidence="7">Belongs to the binding-protein-dependent transport system permease family.</text>
</comment>
<feature type="domain" description="ABC transmembrane type-1" evidence="8">
    <location>
        <begin position="1"/>
        <end position="84"/>
    </location>
</feature>
<dbReference type="PANTHER" id="PTHR43386:SF1">
    <property type="entry name" value="D,D-DIPEPTIDE TRANSPORT SYSTEM PERMEASE PROTEIN DDPC-RELATED"/>
    <property type="match status" value="1"/>
</dbReference>
<comment type="subcellular location">
    <subcellularLocation>
        <location evidence="1 7">Cell membrane</location>
        <topology evidence="1 7">Multi-pass membrane protein</topology>
    </subcellularLocation>
</comment>
<proteinExistence type="inferred from homology"/>
<keyword evidence="2 7" id="KW-0813">Transport</keyword>
<dbReference type="Gene3D" id="1.10.3720.10">
    <property type="entry name" value="MetI-like"/>
    <property type="match status" value="1"/>
</dbReference>
<evidence type="ECO:0000256" key="1">
    <source>
        <dbReference type="ARBA" id="ARBA00004651"/>
    </source>
</evidence>
<evidence type="ECO:0000256" key="6">
    <source>
        <dbReference type="ARBA" id="ARBA00023136"/>
    </source>
</evidence>
<gene>
    <name evidence="9" type="ORF">PVN32_27400</name>
</gene>
<evidence type="ECO:0000256" key="3">
    <source>
        <dbReference type="ARBA" id="ARBA00022475"/>
    </source>
</evidence>
<dbReference type="InterPro" id="IPR050366">
    <property type="entry name" value="BP-dependent_transpt_permease"/>
</dbReference>
<organism evidence="9 10">
    <name type="scientific">Bacillus paralicheniformis</name>
    <dbReference type="NCBI Taxonomy" id="1648923"/>
    <lineage>
        <taxon>Bacteria</taxon>
        <taxon>Bacillati</taxon>
        <taxon>Bacillota</taxon>
        <taxon>Bacilli</taxon>
        <taxon>Bacillales</taxon>
        <taxon>Bacillaceae</taxon>
        <taxon>Bacillus</taxon>
    </lineage>
</organism>
<dbReference type="GO" id="GO:0055085">
    <property type="term" value="P:transmembrane transport"/>
    <property type="evidence" value="ECO:0007669"/>
    <property type="project" value="InterPro"/>
</dbReference>
<keyword evidence="6 7" id="KW-0472">Membrane</keyword>
<dbReference type="InterPro" id="IPR000515">
    <property type="entry name" value="MetI-like"/>
</dbReference>
<dbReference type="PROSITE" id="PS50928">
    <property type="entry name" value="ABC_TM1"/>
    <property type="match status" value="1"/>
</dbReference>
<dbReference type="Pfam" id="PF00528">
    <property type="entry name" value="BPD_transp_1"/>
    <property type="match status" value="1"/>
</dbReference>
<evidence type="ECO:0000313" key="9">
    <source>
        <dbReference type="EMBL" id="MDE1455824.1"/>
    </source>
</evidence>
<sequence>PNLILVLGLVGIFGPGLPQVIVALMLVQWVYYARIFRGMVLSLKEENFIAAAKINGSSQWKIIKQHIIPNVLPPLVVIGTLEMG</sequence>
<evidence type="ECO:0000313" key="10">
    <source>
        <dbReference type="Proteomes" id="UP001216709"/>
    </source>
</evidence>
<dbReference type="Proteomes" id="UP001216709">
    <property type="component" value="Unassembled WGS sequence"/>
</dbReference>
<feature type="non-terminal residue" evidence="9">
    <location>
        <position position="1"/>
    </location>
</feature>
<name>A0AAW6KNB4_9BACI</name>
<evidence type="ECO:0000256" key="7">
    <source>
        <dbReference type="RuleBase" id="RU363032"/>
    </source>
</evidence>
<dbReference type="AlphaFoldDB" id="A0AAW6KNB4"/>